<name>A0ABV6TS84_9ACTN</name>
<comment type="caution">
    <text evidence="2">The sequence shown here is derived from an EMBL/GenBank/DDBJ whole genome shotgun (WGS) entry which is preliminary data.</text>
</comment>
<dbReference type="InterPro" id="IPR000073">
    <property type="entry name" value="AB_hydrolase_1"/>
</dbReference>
<gene>
    <name evidence="2" type="ORF">ACFH04_33830</name>
</gene>
<sequence>MTFVRIDGVPHHVVVEGSGPPVLLSAGLGMAWFDWDEVAALLAPHRTVVRFDRPGHGLSGPAAAPPTASGEAHRIAAVLDAVGVSGPVTVVGHSIAGFHAEAYARLHPSRTAALVLVDSSVEPEARVGVSSRVVSARVVGAVLSGAGLPAAVGPLLRRATVRLSRTGGADPAPAELVRRCYRTSRVWRGLLLENARYRPVAAELLHLRDHFPLPPVPVTVLAAAAGGPSWLTSQRALADALGGELEVAEGAGHLVMLDDAGRVTETILGAQLSPTPPLP</sequence>
<protein>
    <submittedName>
        <fullName evidence="2">Alpha/beta fold hydrolase</fullName>
    </submittedName>
</protein>
<dbReference type="PANTHER" id="PTHR43798">
    <property type="entry name" value="MONOACYLGLYCEROL LIPASE"/>
    <property type="match status" value="1"/>
</dbReference>
<accession>A0ABV6TS84</accession>
<dbReference type="Pfam" id="PF12697">
    <property type="entry name" value="Abhydrolase_6"/>
    <property type="match status" value="1"/>
</dbReference>
<proteinExistence type="predicted"/>
<feature type="domain" description="AB hydrolase-1" evidence="1">
    <location>
        <begin position="22"/>
        <end position="264"/>
    </location>
</feature>
<keyword evidence="2" id="KW-0378">Hydrolase</keyword>
<evidence type="ECO:0000259" key="1">
    <source>
        <dbReference type="Pfam" id="PF12697"/>
    </source>
</evidence>
<dbReference type="EMBL" id="JBHMQV010000009">
    <property type="protein sequence ID" value="MFC0848651.1"/>
    <property type="molecule type" value="Genomic_DNA"/>
</dbReference>
<dbReference type="InterPro" id="IPR050266">
    <property type="entry name" value="AB_hydrolase_sf"/>
</dbReference>
<dbReference type="SUPFAM" id="SSF53474">
    <property type="entry name" value="alpha/beta-Hydrolases"/>
    <property type="match status" value="1"/>
</dbReference>
<keyword evidence="3" id="KW-1185">Reference proteome</keyword>
<dbReference type="PANTHER" id="PTHR43798:SF33">
    <property type="entry name" value="HYDROLASE, PUTATIVE (AFU_ORTHOLOGUE AFUA_2G14860)-RELATED"/>
    <property type="match status" value="1"/>
</dbReference>
<evidence type="ECO:0000313" key="2">
    <source>
        <dbReference type="EMBL" id="MFC0848651.1"/>
    </source>
</evidence>
<reference evidence="2 3" key="1">
    <citation type="submission" date="2024-09" db="EMBL/GenBank/DDBJ databases">
        <authorList>
            <person name="Sun Q."/>
            <person name="Mori K."/>
        </authorList>
    </citation>
    <scope>NUCLEOTIDE SEQUENCE [LARGE SCALE GENOMIC DNA]</scope>
    <source>
        <strain evidence="2 3">JCM 4557</strain>
    </source>
</reference>
<dbReference type="RefSeq" id="WP_394323117.1">
    <property type="nucleotide sequence ID" value="NZ_JBHMQV010000009.1"/>
</dbReference>
<dbReference type="InterPro" id="IPR029058">
    <property type="entry name" value="AB_hydrolase_fold"/>
</dbReference>
<dbReference type="Proteomes" id="UP001589887">
    <property type="component" value="Unassembled WGS sequence"/>
</dbReference>
<organism evidence="2 3">
    <name type="scientific">Streptomyces noboritoensis</name>
    <dbReference type="NCBI Taxonomy" id="67337"/>
    <lineage>
        <taxon>Bacteria</taxon>
        <taxon>Bacillati</taxon>
        <taxon>Actinomycetota</taxon>
        <taxon>Actinomycetes</taxon>
        <taxon>Kitasatosporales</taxon>
        <taxon>Streptomycetaceae</taxon>
        <taxon>Streptomyces</taxon>
    </lineage>
</organism>
<dbReference type="GO" id="GO:0016787">
    <property type="term" value="F:hydrolase activity"/>
    <property type="evidence" value="ECO:0007669"/>
    <property type="project" value="UniProtKB-KW"/>
</dbReference>
<dbReference type="Gene3D" id="3.40.50.1820">
    <property type="entry name" value="alpha/beta hydrolase"/>
    <property type="match status" value="1"/>
</dbReference>
<evidence type="ECO:0000313" key="3">
    <source>
        <dbReference type="Proteomes" id="UP001589887"/>
    </source>
</evidence>